<keyword evidence="5" id="KW-0479">Metal-binding</keyword>
<proteinExistence type="inferred from homology"/>
<dbReference type="NCBIfam" id="TIGR00052">
    <property type="entry name" value="nudix-type nucleoside diphosphatase, YffH/AdpP family"/>
    <property type="match status" value="1"/>
</dbReference>
<comment type="cofactor">
    <cofactor evidence="1">
        <name>Mg(2+)</name>
        <dbReference type="ChEBI" id="CHEBI:18420"/>
    </cofactor>
</comment>
<protein>
    <recommendedName>
        <fullName evidence="4">ADP-ribose pyrophosphatase</fullName>
        <ecNumber evidence="3">3.6.1.13</ecNumber>
    </recommendedName>
    <alternativeName>
        <fullName evidence="9">ADP-ribose diphosphatase</fullName>
    </alternativeName>
    <alternativeName>
        <fullName evidence="11">ADP-ribose phosphohydrolase</fullName>
    </alternativeName>
    <alternativeName>
        <fullName evidence="10">Adenosine diphosphoribose pyrophosphatase</fullName>
    </alternativeName>
</protein>
<comment type="catalytic activity">
    <reaction evidence="12">
        <text>ADP-D-ribose + H2O = D-ribose 5-phosphate + AMP + 2 H(+)</text>
        <dbReference type="Rhea" id="RHEA:10412"/>
        <dbReference type="ChEBI" id="CHEBI:15377"/>
        <dbReference type="ChEBI" id="CHEBI:15378"/>
        <dbReference type="ChEBI" id="CHEBI:57967"/>
        <dbReference type="ChEBI" id="CHEBI:78346"/>
        <dbReference type="ChEBI" id="CHEBI:456215"/>
        <dbReference type="EC" id="3.6.1.13"/>
    </reaction>
</comment>
<dbReference type="Proteomes" id="UP001157134">
    <property type="component" value="Unassembled WGS sequence"/>
</dbReference>
<name>A0ABQ6H836_9GAMM</name>
<dbReference type="PROSITE" id="PS00893">
    <property type="entry name" value="NUDIX_BOX"/>
    <property type="match status" value="1"/>
</dbReference>
<evidence type="ECO:0000256" key="7">
    <source>
        <dbReference type="ARBA" id="ARBA00022842"/>
    </source>
</evidence>
<dbReference type="InterPro" id="IPR015797">
    <property type="entry name" value="NUDIX_hydrolase-like_dom_sf"/>
</dbReference>
<evidence type="ECO:0000313" key="14">
    <source>
        <dbReference type="EMBL" id="GLX84297.1"/>
    </source>
</evidence>
<evidence type="ECO:0000256" key="11">
    <source>
        <dbReference type="ARBA" id="ARBA00033056"/>
    </source>
</evidence>
<evidence type="ECO:0000256" key="2">
    <source>
        <dbReference type="ARBA" id="ARBA00007482"/>
    </source>
</evidence>
<dbReference type="EC" id="3.6.1.13" evidence="3"/>
<keyword evidence="7" id="KW-0460">Magnesium</keyword>
<evidence type="ECO:0000256" key="9">
    <source>
        <dbReference type="ARBA" id="ARBA00030162"/>
    </source>
</evidence>
<comment type="caution">
    <text evidence="14">The sequence shown here is derived from an EMBL/GenBank/DDBJ whole genome shotgun (WGS) entry which is preliminary data.</text>
</comment>
<keyword evidence="15" id="KW-1185">Reference proteome</keyword>
<keyword evidence="6" id="KW-0378">Hydrolase</keyword>
<dbReference type="InterPro" id="IPR020084">
    <property type="entry name" value="NUDIX_hydrolase_CS"/>
</dbReference>
<dbReference type="InterPro" id="IPR000086">
    <property type="entry name" value="NUDIX_hydrolase_dom"/>
</dbReference>
<evidence type="ECO:0000256" key="1">
    <source>
        <dbReference type="ARBA" id="ARBA00001946"/>
    </source>
</evidence>
<dbReference type="RefSeq" id="WP_284295845.1">
    <property type="nucleotide sequence ID" value="NZ_BSSV01000001.1"/>
</dbReference>
<dbReference type="SUPFAM" id="SSF55811">
    <property type="entry name" value="Nudix"/>
    <property type="match status" value="1"/>
</dbReference>
<evidence type="ECO:0000256" key="5">
    <source>
        <dbReference type="ARBA" id="ARBA00022723"/>
    </source>
</evidence>
<dbReference type="EMBL" id="BSSV01000001">
    <property type="protein sequence ID" value="GLX84297.1"/>
    <property type="molecule type" value="Genomic_DNA"/>
</dbReference>
<dbReference type="Gene3D" id="3.90.79.10">
    <property type="entry name" value="Nucleoside Triphosphate Pyrophosphohydrolase"/>
    <property type="match status" value="1"/>
</dbReference>
<dbReference type="CDD" id="cd24155">
    <property type="entry name" value="NUDIX_ADPRase"/>
    <property type="match status" value="1"/>
</dbReference>
<organism evidence="14 15">
    <name type="scientific">Thalassotalea loyana</name>
    <dbReference type="NCBI Taxonomy" id="280483"/>
    <lineage>
        <taxon>Bacteria</taxon>
        <taxon>Pseudomonadati</taxon>
        <taxon>Pseudomonadota</taxon>
        <taxon>Gammaproteobacteria</taxon>
        <taxon>Alteromonadales</taxon>
        <taxon>Colwelliaceae</taxon>
        <taxon>Thalassotalea</taxon>
    </lineage>
</organism>
<feature type="domain" description="Nudix hydrolase" evidence="13">
    <location>
        <begin position="55"/>
        <end position="195"/>
    </location>
</feature>
<dbReference type="PANTHER" id="PTHR11839:SF5">
    <property type="entry name" value="ADP-RIBOSE PYROPHOSPHATASE"/>
    <property type="match status" value="1"/>
</dbReference>
<evidence type="ECO:0000313" key="15">
    <source>
        <dbReference type="Proteomes" id="UP001157134"/>
    </source>
</evidence>
<comment type="similarity">
    <text evidence="2">Belongs to the Nudix hydrolase family. NudF subfamily.</text>
</comment>
<evidence type="ECO:0000256" key="10">
    <source>
        <dbReference type="ARBA" id="ARBA00030308"/>
    </source>
</evidence>
<evidence type="ECO:0000256" key="4">
    <source>
        <dbReference type="ARBA" id="ARBA00013297"/>
    </source>
</evidence>
<dbReference type="PANTHER" id="PTHR11839">
    <property type="entry name" value="UDP/ADP-SUGAR PYROPHOSPHATASE"/>
    <property type="match status" value="1"/>
</dbReference>
<reference evidence="14 15" key="1">
    <citation type="submission" date="2023-03" db="EMBL/GenBank/DDBJ databases">
        <title>Thalassotalea loyana LMG 22536T draft genome sequence.</title>
        <authorList>
            <person name="Sawabe T."/>
        </authorList>
    </citation>
    <scope>NUCLEOTIDE SEQUENCE [LARGE SCALE GENOMIC DNA]</scope>
    <source>
        <strain evidence="14 15">LMG 22536</strain>
    </source>
</reference>
<comment type="function">
    <text evidence="8">Acts on ADP-mannose and ADP-glucose as well as ADP-ribose. Prevents glycogen biosynthesis. The reaction catalyzed by this enzyme is a limiting step of the gluconeogenic process.</text>
</comment>
<gene>
    <name evidence="14" type="primary">nudF</name>
    <name evidence="14" type="ORF">tloyanaT_05490</name>
</gene>
<evidence type="ECO:0000256" key="3">
    <source>
        <dbReference type="ARBA" id="ARBA00012453"/>
    </source>
</evidence>
<evidence type="ECO:0000256" key="12">
    <source>
        <dbReference type="ARBA" id="ARBA00049546"/>
    </source>
</evidence>
<evidence type="ECO:0000259" key="13">
    <source>
        <dbReference type="PROSITE" id="PS51462"/>
    </source>
</evidence>
<dbReference type="InterPro" id="IPR004385">
    <property type="entry name" value="NDP_pyrophosphatase"/>
</dbReference>
<dbReference type="PROSITE" id="PS51462">
    <property type="entry name" value="NUDIX"/>
    <property type="match status" value="1"/>
</dbReference>
<evidence type="ECO:0000256" key="6">
    <source>
        <dbReference type="ARBA" id="ARBA00022801"/>
    </source>
</evidence>
<evidence type="ECO:0000256" key="8">
    <source>
        <dbReference type="ARBA" id="ARBA00025164"/>
    </source>
</evidence>
<accession>A0ABQ6H836</accession>
<sequence length="212" mass="23914">MNNNKDLLFQYDSSDYMVNSITTCYKGFFSINKYTLTHRTFDGQNSDLISREVFERGDAVVLMPYDPIKDVVVLNEQFRVGAINRDYSPWLVEFIAGMFGENEDPIDAAIREAKEEANLDVAPENVFHIMNYLSSPGGTTEQLHLYGAIIDSDGVGGVHGLAEESEDIKIHVMKREQAMELLAQGKINNGVTIIALQWLALNVDRLRSKYVK</sequence>
<dbReference type="Pfam" id="PF00293">
    <property type="entry name" value="NUDIX"/>
    <property type="match status" value="1"/>
</dbReference>